<keyword evidence="3" id="KW-1185">Reference proteome</keyword>
<feature type="transmembrane region" description="Helical" evidence="1">
    <location>
        <begin position="81"/>
        <end position="103"/>
    </location>
</feature>
<evidence type="ECO:0008006" key="4">
    <source>
        <dbReference type="Google" id="ProtNLM"/>
    </source>
</evidence>
<feature type="transmembrane region" description="Helical" evidence="1">
    <location>
        <begin position="176"/>
        <end position="194"/>
    </location>
</feature>
<reference evidence="2 3" key="1">
    <citation type="submission" date="2016-10" db="EMBL/GenBank/DDBJ databases">
        <authorList>
            <person name="de Groot N.N."/>
        </authorList>
    </citation>
    <scope>NUCLEOTIDE SEQUENCE [LARGE SCALE GENOMIC DNA]</scope>
    <source>
        <strain evidence="2 3">DSM 19803</strain>
    </source>
</reference>
<name>A0A1G7WN44_9FLAO</name>
<evidence type="ECO:0000313" key="2">
    <source>
        <dbReference type="EMBL" id="SDG73427.1"/>
    </source>
</evidence>
<evidence type="ECO:0000256" key="1">
    <source>
        <dbReference type="SAM" id="Phobius"/>
    </source>
</evidence>
<protein>
    <recommendedName>
        <fullName evidence="4">Phosphate/sulfate permease</fullName>
    </recommendedName>
</protein>
<dbReference type="Proteomes" id="UP000199296">
    <property type="component" value="Unassembled WGS sequence"/>
</dbReference>
<organism evidence="2 3">
    <name type="scientific">Psychroflexus sediminis</name>
    <dbReference type="NCBI Taxonomy" id="470826"/>
    <lineage>
        <taxon>Bacteria</taxon>
        <taxon>Pseudomonadati</taxon>
        <taxon>Bacteroidota</taxon>
        <taxon>Flavobacteriia</taxon>
        <taxon>Flavobacteriales</taxon>
        <taxon>Flavobacteriaceae</taxon>
        <taxon>Psychroflexus</taxon>
    </lineage>
</organism>
<evidence type="ECO:0000313" key="3">
    <source>
        <dbReference type="Proteomes" id="UP000199296"/>
    </source>
</evidence>
<dbReference type="AlphaFoldDB" id="A0A1G7WN44"/>
<dbReference type="EMBL" id="FNCW01000006">
    <property type="protein sequence ID" value="SDG73427.1"/>
    <property type="molecule type" value="Genomic_DNA"/>
</dbReference>
<proteinExistence type="predicted"/>
<feature type="transmembrane region" description="Helical" evidence="1">
    <location>
        <begin position="240"/>
        <end position="260"/>
    </location>
</feature>
<keyword evidence="1" id="KW-1133">Transmembrane helix</keyword>
<feature type="transmembrane region" description="Helical" evidence="1">
    <location>
        <begin position="304"/>
        <end position="322"/>
    </location>
</feature>
<dbReference type="RefSeq" id="WP_093367708.1">
    <property type="nucleotide sequence ID" value="NZ_FNCW01000006.1"/>
</dbReference>
<dbReference type="STRING" id="470826.SAMN04488027_10617"/>
<gene>
    <name evidence="2" type="ORF">SAMN04488027_10617</name>
</gene>
<dbReference type="OrthoDB" id="246859at2"/>
<feature type="transmembrane region" description="Helical" evidence="1">
    <location>
        <begin position="206"/>
        <end position="225"/>
    </location>
</feature>
<feature type="transmembrane region" description="Helical" evidence="1">
    <location>
        <begin position="343"/>
        <end position="364"/>
    </location>
</feature>
<keyword evidence="1" id="KW-0472">Membrane</keyword>
<feature type="transmembrane region" description="Helical" evidence="1">
    <location>
        <begin position="27"/>
        <end position="60"/>
    </location>
</feature>
<sequence>MADKFKRHDRDRPYLNVLDFLSEEKTFLSIVVVGLIIAATSTTNANLAMWIGFFFAAYAAVANDSIQSLGTFIESNKAKKWWILWLFIGGIFLITVTFSYIYFDGDVTYQRLTNPDGTTDYPHPDKFTFFQVIAPLVLLILTRLKMPVSTTFLLLSVFSANTSGITSVILKSWSGYLLAFVVSFFVWYLSYNTIRKYFKSRKHSNYWVPLQWAVSGALWATWVMQDGANIAVYLPREQSFLQFTIFALTIFFGLGLLFYLRGDKIQGVVSEKTRVSDIRAATLIDLSYVILLIYKLFISTVPMSTTWVFLGIIGGREIAISISRKKKGNKHKKRATRMIAKDFLYAMIGLLVSIVLAASGNAAIRKEIFQSFTNLFT</sequence>
<keyword evidence="1" id="KW-0812">Transmembrane</keyword>
<feature type="transmembrane region" description="Helical" evidence="1">
    <location>
        <begin position="127"/>
        <end position="144"/>
    </location>
</feature>
<accession>A0A1G7WN44</accession>
<feature type="transmembrane region" description="Helical" evidence="1">
    <location>
        <begin position="151"/>
        <end position="170"/>
    </location>
</feature>
<feature type="transmembrane region" description="Helical" evidence="1">
    <location>
        <begin position="280"/>
        <end position="298"/>
    </location>
</feature>